<dbReference type="Pfam" id="PF01498">
    <property type="entry name" value="HTH_Tnp_Tc3_2"/>
    <property type="match status" value="1"/>
</dbReference>
<name>A0ABN9AYS6_9NEOB</name>
<comment type="caution">
    <text evidence="2">The sequence shown here is derived from an EMBL/GenBank/DDBJ whole genome shotgun (WGS) entry which is preliminary data.</text>
</comment>
<protein>
    <recommendedName>
        <fullName evidence="1">Transposase Tc1-like domain-containing protein</fullName>
    </recommendedName>
</protein>
<evidence type="ECO:0000313" key="2">
    <source>
        <dbReference type="EMBL" id="CAI9541202.1"/>
    </source>
</evidence>
<accession>A0ABN9AYS6</accession>
<feature type="domain" description="Transposase Tc1-like" evidence="1">
    <location>
        <begin position="2"/>
        <end position="68"/>
    </location>
</feature>
<dbReference type="EMBL" id="CATNWA010001803">
    <property type="protein sequence ID" value="CAI9541202.1"/>
    <property type="molecule type" value="Genomic_DNA"/>
</dbReference>
<dbReference type="Gene3D" id="3.30.420.10">
    <property type="entry name" value="Ribonuclease H-like superfamily/Ribonuclease H"/>
    <property type="match status" value="1"/>
</dbReference>
<dbReference type="InterPro" id="IPR036397">
    <property type="entry name" value="RNaseH_sf"/>
</dbReference>
<sequence>MKRVEENCHASSLQLAKEVESQTGVTVSCDTIWRALQRNGMHGCLPRMKPLLKPMHKIAHLEFARAHTEKEDFWDSVLWSDETRITVFGIDGFKTVWLRKGKEYKEKCMVPIVKHVGLHKCCWSILLYIEREDSTIILCPWSSCTSPT</sequence>
<dbReference type="Proteomes" id="UP001162483">
    <property type="component" value="Unassembled WGS sequence"/>
</dbReference>
<evidence type="ECO:0000259" key="1">
    <source>
        <dbReference type="Pfam" id="PF01498"/>
    </source>
</evidence>
<evidence type="ECO:0000313" key="3">
    <source>
        <dbReference type="Proteomes" id="UP001162483"/>
    </source>
</evidence>
<reference evidence="2" key="1">
    <citation type="submission" date="2023-05" db="EMBL/GenBank/DDBJ databases">
        <authorList>
            <person name="Stuckert A."/>
        </authorList>
    </citation>
    <scope>NUCLEOTIDE SEQUENCE</scope>
</reference>
<proteinExistence type="predicted"/>
<organism evidence="2 3">
    <name type="scientific">Staurois parvus</name>
    <dbReference type="NCBI Taxonomy" id="386267"/>
    <lineage>
        <taxon>Eukaryota</taxon>
        <taxon>Metazoa</taxon>
        <taxon>Chordata</taxon>
        <taxon>Craniata</taxon>
        <taxon>Vertebrata</taxon>
        <taxon>Euteleostomi</taxon>
        <taxon>Amphibia</taxon>
        <taxon>Batrachia</taxon>
        <taxon>Anura</taxon>
        <taxon>Neobatrachia</taxon>
        <taxon>Ranoidea</taxon>
        <taxon>Ranidae</taxon>
        <taxon>Staurois</taxon>
    </lineage>
</organism>
<gene>
    <name evidence="2" type="ORF">SPARVUS_LOCUS1880716</name>
</gene>
<dbReference type="InterPro" id="IPR002492">
    <property type="entry name" value="Transposase_Tc1-like"/>
</dbReference>
<keyword evidence="3" id="KW-1185">Reference proteome</keyword>